<protein>
    <submittedName>
        <fullName evidence="1">Uncharacterized protein</fullName>
    </submittedName>
</protein>
<accession>A0ABN2SZ99</accession>
<evidence type="ECO:0000313" key="1">
    <source>
        <dbReference type="EMBL" id="GAA1995156.1"/>
    </source>
</evidence>
<dbReference type="EMBL" id="BAAANN010000095">
    <property type="protein sequence ID" value="GAA1995156.1"/>
    <property type="molecule type" value="Genomic_DNA"/>
</dbReference>
<keyword evidence="2" id="KW-1185">Reference proteome</keyword>
<reference evidence="1 2" key="1">
    <citation type="journal article" date="2019" name="Int. J. Syst. Evol. Microbiol.">
        <title>The Global Catalogue of Microorganisms (GCM) 10K type strain sequencing project: providing services to taxonomists for standard genome sequencing and annotation.</title>
        <authorList>
            <consortium name="The Broad Institute Genomics Platform"/>
            <consortium name="The Broad Institute Genome Sequencing Center for Infectious Disease"/>
            <person name="Wu L."/>
            <person name="Ma J."/>
        </authorList>
    </citation>
    <scope>NUCLEOTIDE SEQUENCE [LARGE SCALE GENOMIC DNA]</scope>
    <source>
        <strain evidence="1 2">JCM 14545</strain>
    </source>
</reference>
<evidence type="ECO:0000313" key="2">
    <source>
        <dbReference type="Proteomes" id="UP001501116"/>
    </source>
</evidence>
<sequence>MSVNGYSIISMRTFSTIAHSPGLESLGTEIARRTAGAFGTRGRARAARVAAVLDLGAGSRCPDDGLWDVRKVSGAEFNVGPGSDDGS</sequence>
<gene>
    <name evidence="1" type="ORF">GCM10009754_88040</name>
</gene>
<proteinExistence type="predicted"/>
<organism evidence="1 2">
    <name type="scientific">Amycolatopsis minnesotensis</name>
    <dbReference type="NCBI Taxonomy" id="337894"/>
    <lineage>
        <taxon>Bacteria</taxon>
        <taxon>Bacillati</taxon>
        <taxon>Actinomycetota</taxon>
        <taxon>Actinomycetes</taxon>
        <taxon>Pseudonocardiales</taxon>
        <taxon>Pseudonocardiaceae</taxon>
        <taxon>Amycolatopsis</taxon>
    </lineage>
</organism>
<dbReference type="Proteomes" id="UP001501116">
    <property type="component" value="Unassembled WGS sequence"/>
</dbReference>
<comment type="caution">
    <text evidence="1">The sequence shown here is derived from an EMBL/GenBank/DDBJ whole genome shotgun (WGS) entry which is preliminary data.</text>
</comment>
<name>A0ABN2SZ99_9PSEU</name>